<dbReference type="InterPro" id="IPR050300">
    <property type="entry name" value="GDXG_lipolytic_enzyme"/>
</dbReference>
<protein>
    <submittedName>
        <fullName evidence="3">Esterase</fullName>
    </submittedName>
</protein>
<dbReference type="EMBL" id="AP023368">
    <property type="protein sequence ID" value="BCJ98653.1"/>
    <property type="molecule type" value="Genomic_DNA"/>
</dbReference>
<keyword evidence="1" id="KW-0378">Hydrolase</keyword>
<sequence length="299" mass="34295">MGSIQSKLLKTALRIVRLNKMWKLTGNELRNYIEKKQLSDSHEPPKEIQKKYDIKINDWNGHCFYVMKPLNEIGHKHIFYLHGGGFVYEIMSPHWEFLGKMIDELQCSVTVPIYPLAPKHQYQDVFEMILPIYQQIISEKKSEDVVIMGDSAGGGLSLSFAQLLKEKGVPQPGNIILISPTLDMTFTNTEIHEVEKLDPILAVPGISDIMKWYAGDIGTEHYLISPINGDIEGLGKISLFIGTHDILYPDTKRFKKLAEEKGVEINYFEYPSMIHIWPLFFFPESKKAREQITAIIRNS</sequence>
<proteinExistence type="predicted"/>
<dbReference type="KEGG" id="acht:bsdcttw_16940"/>
<dbReference type="Gene3D" id="3.40.50.1820">
    <property type="entry name" value="alpha/beta hydrolase"/>
    <property type="match status" value="1"/>
</dbReference>
<evidence type="ECO:0000259" key="2">
    <source>
        <dbReference type="Pfam" id="PF07859"/>
    </source>
</evidence>
<keyword evidence="4" id="KW-1185">Reference proteome</keyword>
<dbReference type="Pfam" id="PF07859">
    <property type="entry name" value="Abhydrolase_3"/>
    <property type="match status" value="1"/>
</dbReference>
<dbReference type="RefSeq" id="WP_185258973.1">
    <property type="nucleotide sequence ID" value="NZ_AP023368.1"/>
</dbReference>
<dbReference type="Proteomes" id="UP000515703">
    <property type="component" value="Chromosome"/>
</dbReference>
<dbReference type="PANTHER" id="PTHR48081">
    <property type="entry name" value="AB HYDROLASE SUPERFAMILY PROTEIN C4A8.06C"/>
    <property type="match status" value="1"/>
</dbReference>
<evidence type="ECO:0000313" key="4">
    <source>
        <dbReference type="Proteomes" id="UP000515703"/>
    </source>
</evidence>
<organism evidence="3 4">
    <name type="scientific">Anaerocolumna chitinilytica</name>
    <dbReference type="NCBI Taxonomy" id="1727145"/>
    <lineage>
        <taxon>Bacteria</taxon>
        <taxon>Bacillati</taxon>
        <taxon>Bacillota</taxon>
        <taxon>Clostridia</taxon>
        <taxon>Lachnospirales</taxon>
        <taxon>Lachnospiraceae</taxon>
        <taxon>Anaerocolumna</taxon>
    </lineage>
</organism>
<dbReference type="SUPFAM" id="SSF53474">
    <property type="entry name" value="alpha/beta-Hydrolases"/>
    <property type="match status" value="1"/>
</dbReference>
<dbReference type="GO" id="GO:0016787">
    <property type="term" value="F:hydrolase activity"/>
    <property type="evidence" value="ECO:0007669"/>
    <property type="project" value="UniProtKB-KW"/>
</dbReference>
<reference evidence="3 4" key="2">
    <citation type="submission" date="2020-08" db="EMBL/GenBank/DDBJ databases">
        <authorList>
            <person name="Ueki A."/>
            <person name="Tonouchi A."/>
        </authorList>
    </citation>
    <scope>NUCLEOTIDE SEQUENCE [LARGE SCALE GENOMIC DNA]</scope>
    <source>
        <strain evidence="3 4">CTTW</strain>
    </source>
</reference>
<feature type="domain" description="Alpha/beta hydrolase fold-3" evidence="2">
    <location>
        <begin position="78"/>
        <end position="277"/>
    </location>
</feature>
<name>A0A7I8DJL2_9FIRM</name>
<evidence type="ECO:0000313" key="3">
    <source>
        <dbReference type="EMBL" id="BCJ98653.1"/>
    </source>
</evidence>
<dbReference type="InterPro" id="IPR029058">
    <property type="entry name" value="AB_hydrolase_fold"/>
</dbReference>
<dbReference type="PANTHER" id="PTHR48081:SF8">
    <property type="entry name" value="ALPHA_BETA HYDROLASE FOLD-3 DOMAIN-CONTAINING PROTEIN-RELATED"/>
    <property type="match status" value="1"/>
</dbReference>
<gene>
    <name evidence="3" type="ORF">bsdcttw_16940</name>
</gene>
<dbReference type="InterPro" id="IPR013094">
    <property type="entry name" value="AB_hydrolase_3"/>
</dbReference>
<dbReference type="AlphaFoldDB" id="A0A7I8DJL2"/>
<accession>A0A7I8DJL2</accession>
<evidence type="ECO:0000256" key="1">
    <source>
        <dbReference type="ARBA" id="ARBA00022801"/>
    </source>
</evidence>
<reference evidence="3 4" key="1">
    <citation type="submission" date="2020-08" db="EMBL/GenBank/DDBJ databases">
        <title>Draft genome sequencing of an Anaerocolumna strain isolated from anoxic soil subjected to BSD treatment.</title>
        <authorList>
            <person name="Uek A."/>
            <person name="Tonouchi A."/>
        </authorList>
    </citation>
    <scope>NUCLEOTIDE SEQUENCE [LARGE SCALE GENOMIC DNA]</scope>
    <source>
        <strain evidence="3 4">CTTW</strain>
    </source>
</reference>